<dbReference type="EMBL" id="KB644409">
    <property type="protein sequence ID" value="EPS27130.1"/>
    <property type="molecule type" value="Genomic_DNA"/>
</dbReference>
<keyword evidence="2" id="KW-1185">Reference proteome</keyword>
<reference evidence="1 2" key="1">
    <citation type="journal article" date="2013" name="PLoS ONE">
        <title>Genomic and secretomic analyses reveal unique features of the lignocellulolytic enzyme system of Penicillium decumbens.</title>
        <authorList>
            <person name="Liu G."/>
            <person name="Zhang L."/>
            <person name="Wei X."/>
            <person name="Zou G."/>
            <person name="Qin Y."/>
            <person name="Ma L."/>
            <person name="Li J."/>
            <person name="Zheng H."/>
            <person name="Wang S."/>
            <person name="Wang C."/>
            <person name="Xun L."/>
            <person name="Zhao G.-P."/>
            <person name="Zhou Z."/>
            <person name="Qu Y."/>
        </authorList>
    </citation>
    <scope>NUCLEOTIDE SEQUENCE [LARGE SCALE GENOMIC DNA]</scope>
    <source>
        <strain evidence="2">114-2 / CGMCC 5302</strain>
    </source>
</reference>
<dbReference type="AlphaFoldDB" id="S7Z937"/>
<dbReference type="HOGENOM" id="CLU_2606766_0_0_1"/>
<gene>
    <name evidence="1" type="ORF">PDE_02072</name>
</gene>
<sequence>MRTGTDDHVTLTLGRGAGILSPWTDLGLASVKANGGGGQARAQVGHSKTLFTARRVHLRFILVASRGARLPTPSRHHSI</sequence>
<evidence type="ECO:0000313" key="1">
    <source>
        <dbReference type="EMBL" id="EPS27130.1"/>
    </source>
</evidence>
<proteinExistence type="predicted"/>
<name>S7Z937_PENO1</name>
<protein>
    <submittedName>
        <fullName evidence="1">Uncharacterized protein</fullName>
    </submittedName>
</protein>
<accession>S7Z937</accession>
<organism evidence="1 2">
    <name type="scientific">Penicillium oxalicum (strain 114-2 / CGMCC 5302)</name>
    <name type="common">Penicillium decumbens</name>
    <dbReference type="NCBI Taxonomy" id="933388"/>
    <lineage>
        <taxon>Eukaryota</taxon>
        <taxon>Fungi</taxon>
        <taxon>Dikarya</taxon>
        <taxon>Ascomycota</taxon>
        <taxon>Pezizomycotina</taxon>
        <taxon>Eurotiomycetes</taxon>
        <taxon>Eurotiomycetidae</taxon>
        <taxon>Eurotiales</taxon>
        <taxon>Aspergillaceae</taxon>
        <taxon>Penicillium</taxon>
    </lineage>
</organism>
<dbReference type="Proteomes" id="UP000019376">
    <property type="component" value="Unassembled WGS sequence"/>
</dbReference>
<evidence type="ECO:0000313" key="2">
    <source>
        <dbReference type="Proteomes" id="UP000019376"/>
    </source>
</evidence>